<dbReference type="HAMAP" id="MF_00600">
    <property type="entry name" value="CH60"/>
    <property type="match status" value="1"/>
</dbReference>
<dbReference type="PROSITE" id="PS00296">
    <property type="entry name" value="CHAPERONINS_CPN60"/>
    <property type="match status" value="1"/>
</dbReference>
<dbReference type="Gene3D" id="1.10.560.10">
    <property type="entry name" value="GroEL-like equatorial domain"/>
    <property type="match status" value="1"/>
</dbReference>
<proteinExistence type="inferred from homology"/>
<gene>
    <name evidence="7 10" type="primary">groEL</name>
    <name evidence="7" type="synonym">groL</name>
    <name evidence="10" type="ORF">SP60_07855</name>
</gene>
<dbReference type="InterPro" id="IPR027409">
    <property type="entry name" value="GroEL-like_apical_dom_sf"/>
</dbReference>
<dbReference type="Proteomes" id="UP000058020">
    <property type="component" value="Chromosome"/>
</dbReference>
<evidence type="ECO:0000313" key="10">
    <source>
        <dbReference type="EMBL" id="ALE53108.1"/>
    </source>
</evidence>
<dbReference type="InterPro" id="IPR018370">
    <property type="entry name" value="Chaperonin_Cpn60_CS"/>
</dbReference>
<dbReference type="SUPFAM" id="SSF54849">
    <property type="entry name" value="GroEL-intermediate domain like"/>
    <property type="match status" value="1"/>
</dbReference>
<dbReference type="GO" id="GO:0005524">
    <property type="term" value="F:ATP binding"/>
    <property type="evidence" value="ECO:0007669"/>
    <property type="project" value="UniProtKB-UniRule"/>
</dbReference>
<dbReference type="KEGG" id="tho:SP60_07855"/>
<dbReference type="EMBL" id="CP010552">
    <property type="protein sequence ID" value="ALE53108.1"/>
    <property type="molecule type" value="Genomic_DNA"/>
</dbReference>
<keyword evidence="4 7" id="KW-0067">ATP-binding</keyword>
<dbReference type="RefSeq" id="WP_053952104.1">
    <property type="nucleotide sequence ID" value="NZ_CP010552.1"/>
</dbReference>
<keyword evidence="3 7" id="KW-0547">Nucleotide-binding</keyword>
<name>A0A0M4NI68_9GAMM</name>
<organism evidence="10 11">
    <name type="scientific">Candidatus Thioglobus autotrophicus</name>
    <dbReference type="NCBI Taxonomy" id="1705394"/>
    <lineage>
        <taxon>Bacteria</taxon>
        <taxon>Pseudomonadati</taxon>
        <taxon>Pseudomonadota</taxon>
        <taxon>Gammaproteobacteria</taxon>
        <taxon>Candidatus Pseudothioglobaceae</taxon>
        <taxon>Candidatus Thioglobus</taxon>
    </lineage>
</organism>
<dbReference type="AlphaFoldDB" id="A0A0M4NI68"/>
<dbReference type="Gene3D" id="3.50.7.10">
    <property type="entry name" value="GroEL"/>
    <property type="match status" value="1"/>
</dbReference>
<dbReference type="PATRIC" id="fig|1705394.5.peg.1570"/>
<dbReference type="PRINTS" id="PR00298">
    <property type="entry name" value="CHAPERONIN60"/>
</dbReference>
<dbReference type="GO" id="GO:0042026">
    <property type="term" value="P:protein refolding"/>
    <property type="evidence" value="ECO:0007669"/>
    <property type="project" value="UniProtKB-UniRule"/>
</dbReference>
<dbReference type="InterPro" id="IPR027413">
    <property type="entry name" value="GROEL-like_equatorial_sf"/>
</dbReference>
<dbReference type="NCBIfam" id="TIGR02348">
    <property type="entry name" value="GroEL"/>
    <property type="match status" value="1"/>
</dbReference>
<dbReference type="GO" id="GO:0016853">
    <property type="term" value="F:isomerase activity"/>
    <property type="evidence" value="ECO:0007669"/>
    <property type="project" value="UniProtKB-KW"/>
</dbReference>
<evidence type="ECO:0000313" key="11">
    <source>
        <dbReference type="Proteomes" id="UP000058020"/>
    </source>
</evidence>
<keyword evidence="5 7" id="KW-0143">Chaperone</keyword>
<comment type="function">
    <text evidence="7 9">Together with its co-chaperonin GroES, plays an essential role in assisting protein folding. The GroEL-GroES system forms a nano-cage that allows encapsulation of the non-native substrate proteins and provides a physical environment optimized to promote and accelerate protein folding.</text>
</comment>
<dbReference type="STRING" id="1705394.SP60_07855"/>
<evidence type="ECO:0000256" key="9">
    <source>
        <dbReference type="RuleBase" id="RU000419"/>
    </source>
</evidence>
<dbReference type="NCBIfam" id="NF009487">
    <property type="entry name" value="PRK12849.1"/>
    <property type="match status" value="1"/>
</dbReference>
<evidence type="ECO:0000256" key="3">
    <source>
        <dbReference type="ARBA" id="ARBA00022741"/>
    </source>
</evidence>
<feature type="binding site" evidence="7">
    <location>
        <position position="415"/>
    </location>
    <ligand>
        <name>ATP</name>
        <dbReference type="ChEBI" id="CHEBI:30616"/>
    </ligand>
</feature>
<dbReference type="SUPFAM" id="SSF48592">
    <property type="entry name" value="GroEL equatorial domain-like"/>
    <property type="match status" value="1"/>
</dbReference>
<dbReference type="FunFam" id="1.10.560.10:FF:000001">
    <property type="entry name" value="60 kDa chaperonin"/>
    <property type="match status" value="1"/>
</dbReference>
<protein>
    <recommendedName>
        <fullName evidence="7">Chaperonin GroEL</fullName>
        <ecNumber evidence="7">5.6.1.7</ecNumber>
    </recommendedName>
    <alternativeName>
        <fullName evidence="7">60 kDa chaperonin</fullName>
    </alternativeName>
    <alternativeName>
        <fullName evidence="7">Chaperonin-60</fullName>
        <shortName evidence="7">Cpn60</shortName>
    </alternativeName>
</protein>
<feature type="binding site" evidence="7">
    <location>
        <begin position="30"/>
        <end position="33"/>
    </location>
    <ligand>
        <name>ATP</name>
        <dbReference type="ChEBI" id="CHEBI:30616"/>
    </ligand>
</feature>
<feature type="binding site" evidence="7">
    <location>
        <begin position="87"/>
        <end position="91"/>
    </location>
    <ligand>
        <name>ATP</name>
        <dbReference type="ChEBI" id="CHEBI:30616"/>
    </ligand>
</feature>
<evidence type="ECO:0000256" key="8">
    <source>
        <dbReference type="RuleBase" id="RU000418"/>
    </source>
</evidence>
<comment type="subunit">
    <text evidence="7 9">Forms a cylinder of 14 subunits composed of two heptameric rings stacked back-to-back. Interacts with the co-chaperonin GroES.</text>
</comment>
<accession>A0A0M4NI68</accession>
<evidence type="ECO:0000256" key="2">
    <source>
        <dbReference type="ARBA" id="ARBA00022490"/>
    </source>
</evidence>
<dbReference type="FunFam" id="3.50.7.10:FF:000001">
    <property type="entry name" value="60 kDa chaperonin"/>
    <property type="match status" value="1"/>
</dbReference>
<keyword evidence="2 7" id="KW-0963">Cytoplasm</keyword>
<keyword evidence="11" id="KW-1185">Reference proteome</keyword>
<evidence type="ECO:0000256" key="6">
    <source>
        <dbReference type="ARBA" id="ARBA00023235"/>
    </source>
</evidence>
<keyword evidence="6 7" id="KW-0413">Isomerase</keyword>
<dbReference type="SUPFAM" id="SSF52029">
    <property type="entry name" value="GroEL apical domain-like"/>
    <property type="match status" value="1"/>
</dbReference>
<comment type="caution">
    <text evidence="7">Lacks conserved residue(s) required for the propagation of feature annotation.</text>
</comment>
<dbReference type="GO" id="GO:0140662">
    <property type="term" value="F:ATP-dependent protein folding chaperone"/>
    <property type="evidence" value="ECO:0007669"/>
    <property type="project" value="InterPro"/>
</dbReference>
<dbReference type="InterPro" id="IPR002423">
    <property type="entry name" value="Cpn60/GroEL/TCP-1"/>
</dbReference>
<evidence type="ECO:0000256" key="7">
    <source>
        <dbReference type="HAMAP-Rule" id="MF_00600"/>
    </source>
</evidence>
<comment type="similarity">
    <text evidence="1 7 8">Belongs to the chaperonin (HSP60) family.</text>
</comment>
<dbReference type="InterPro" id="IPR001844">
    <property type="entry name" value="Cpn60/GroEL"/>
</dbReference>
<dbReference type="Gene3D" id="3.30.260.10">
    <property type="entry name" value="TCP-1-like chaperonin intermediate domain"/>
    <property type="match status" value="1"/>
</dbReference>
<reference evidence="10 11" key="1">
    <citation type="journal article" date="2015" name="Genome Announc.">
        <title>Genome Sequence of 'Candidatus Thioglobus autotrophica' Strain EF1, a Chemoautotroph from the SUP05 Clade of Marine Gammaproteobacteria.</title>
        <authorList>
            <person name="Shah V."/>
            <person name="Morris R.M."/>
        </authorList>
    </citation>
    <scope>NUCLEOTIDE SEQUENCE [LARGE SCALE GENOMIC DNA]</scope>
    <source>
        <strain evidence="10 11">EF1</strain>
    </source>
</reference>
<dbReference type="EC" id="5.6.1.7" evidence="7"/>
<dbReference type="OrthoDB" id="9766614at2"/>
<dbReference type="CDD" id="cd03344">
    <property type="entry name" value="GroEL"/>
    <property type="match status" value="1"/>
</dbReference>
<dbReference type="Pfam" id="PF00118">
    <property type="entry name" value="Cpn60_TCP1"/>
    <property type="match status" value="1"/>
</dbReference>
<dbReference type="NCBIfam" id="NF009489">
    <property type="entry name" value="PRK12851.1"/>
    <property type="match status" value="1"/>
</dbReference>
<dbReference type="GO" id="GO:0051082">
    <property type="term" value="F:unfolded protein binding"/>
    <property type="evidence" value="ECO:0007669"/>
    <property type="project" value="UniProtKB-UniRule"/>
</dbReference>
<evidence type="ECO:0000256" key="5">
    <source>
        <dbReference type="ARBA" id="ARBA00023186"/>
    </source>
</evidence>
<dbReference type="NCBIfam" id="NF000592">
    <property type="entry name" value="PRK00013.1"/>
    <property type="match status" value="1"/>
</dbReference>
<dbReference type="PANTHER" id="PTHR45633">
    <property type="entry name" value="60 KDA HEAT SHOCK PROTEIN, MITOCHONDRIAL"/>
    <property type="match status" value="1"/>
</dbReference>
<evidence type="ECO:0000256" key="4">
    <source>
        <dbReference type="ARBA" id="ARBA00022840"/>
    </source>
</evidence>
<dbReference type="GO" id="GO:0005737">
    <property type="term" value="C:cytoplasm"/>
    <property type="evidence" value="ECO:0007669"/>
    <property type="project" value="UniProtKB-SubCell"/>
</dbReference>
<sequence length="543" mass="56787">MSGKDIKFGSDARNLMLDGVNMLANAVKVTLGPKGRNVVIDRSFGSPHITKDGVSVAQEIELENKFENMGAQMVKEVASKTNDIAGDGTTTATVLAQALVVEGVKSVAAGMNPMDLKRGIDKATEAAVNALRELSQPCNDTKAIAQVGTISANSDNSVGDIIAEAMERVGQAGVITVEEGSGFDNALEVVEGMQFDRGYLSPYFVNNQDAMTADLDNPLVLLHDAKISNIRDLLPTLEIAQKSGRPLLIIAEDIEGEALATLVVNNMRGIVKVAAVKAPGFGARRKAILQDLAILTGGEVIAEEIGLSLEGVTELQLGGAKRIEVGKDETVVVDGAGAKEAINGRVAQIKAQVETTTSEYDQEKLMERLAKLSGGVAVIQVGAATEVEMKEKKDRVDDALHATRAAVEEGVVPGGGVALVRAISAMTDLKGDNHDQDIGIQILMRAMEAPLRQIVSNGGGEASVVLNNVANGEGNYGYNAGNETYGDMLEMGILDPTKVTRAALQHASSISGLMITTEAMITDIPQEGGAPAAPDMGGMGGMM</sequence>
<comment type="subcellular location">
    <subcellularLocation>
        <location evidence="7">Cytoplasm</location>
    </subcellularLocation>
</comment>
<dbReference type="NCBIfam" id="NF009488">
    <property type="entry name" value="PRK12850.1"/>
    <property type="match status" value="1"/>
</dbReference>
<evidence type="ECO:0000256" key="1">
    <source>
        <dbReference type="ARBA" id="ARBA00006607"/>
    </source>
</evidence>
<feature type="binding site" evidence="7">
    <location>
        <position position="495"/>
    </location>
    <ligand>
        <name>ATP</name>
        <dbReference type="ChEBI" id="CHEBI:30616"/>
    </ligand>
</feature>
<dbReference type="InterPro" id="IPR027410">
    <property type="entry name" value="TCP-1-like_intermed_sf"/>
</dbReference>
<feature type="binding site" evidence="7">
    <location>
        <position position="51"/>
    </location>
    <ligand>
        <name>ATP</name>
        <dbReference type="ChEBI" id="CHEBI:30616"/>
    </ligand>
</feature>